<sequence>MTRDEKSWEFIYNYKVGVMKLKGEEDREMEAKQRKLSTLQNPGKKLKKSIYKRSGAVGLTIRNCEFSFRSGLRQEGRNRKFFSGSAPTTSHPHITIFG</sequence>
<accession>A0AAW1U9H2</accession>
<protein>
    <submittedName>
        <fullName evidence="2">Uncharacterized protein</fullName>
    </submittedName>
</protein>
<keyword evidence="3" id="KW-1185">Reference proteome</keyword>
<name>A0AAW1U9H2_9CUCU</name>
<organism evidence="2 3">
    <name type="scientific">Henosepilachna vigintioctopunctata</name>
    <dbReference type="NCBI Taxonomy" id="420089"/>
    <lineage>
        <taxon>Eukaryota</taxon>
        <taxon>Metazoa</taxon>
        <taxon>Ecdysozoa</taxon>
        <taxon>Arthropoda</taxon>
        <taxon>Hexapoda</taxon>
        <taxon>Insecta</taxon>
        <taxon>Pterygota</taxon>
        <taxon>Neoptera</taxon>
        <taxon>Endopterygota</taxon>
        <taxon>Coleoptera</taxon>
        <taxon>Polyphaga</taxon>
        <taxon>Cucujiformia</taxon>
        <taxon>Coccinelloidea</taxon>
        <taxon>Coccinellidae</taxon>
        <taxon>Epilachninae</taxon>
        <taxon>Epilachnini</taxon>
        <taxon>Henosepilachna</taxon>
    </lineage>
</organism>
<reference evidence="2 3" key="1">
    <citation type="submission" date="2023-03" db="EMBL/GenBank/DDBJ databases">
        <title>Genome insight into feeding habits of ladybird beetles.</title>
        <authorList>
            <person name="Li H.-S."/>
            <person name="Huang Y.-H."/>
            <person name="Pang H."/>
        </authorList>
    </citation>
    <scope>NUCLEOTIDE SEQUENCE [LARGE SCALE GENOMIC DNA]</scope>
    <source>
        <strain evidence="2">SYSU_2023b</strain>
        <tissue evidence="2">Whole body</tissue>
    </source>
</reference>
<dbReference type="AlphaFoldDB" id="A0AAW1U9H2"/>
<evidence type="ECO:0000313" key="3">
    <source>
        <dbReference type="Proteomes" id="UP001431783"/>
    </source>
</evidence>
<dbReference type="EMBL" id="JARQZJ010000064">
    <property type="protein sequence ID" value="KAK9880286.1"/>
    <property type="molecule type" value="Genomic_DNA"/>
</dbReference>
<gene>
    <name evidence="2" type="ORF">WA026_010159</name>
</gene>
<comment type="caution">
    <text evidence="2">The sequence shown here is derived from an EMBL/GenBank/DDBJ whole genome shotgun (WGS) entry which is preliminary data.</text>
</comment>
<proteinExistence type="predicted"/>
<evidence type="ECO:0000313" key="2">
    <source>
        <dbReference type="EMBL" id="KAK9880286.1"/>
    </source>
</evidence>
<dbReference type="Proteomes" id="UP001431783">
    <property type="component" value="Unassembled WGS sequence"/>
</dbReference>
<evidence type="ECO:0000256" key="1">
    <source>
        <dbReference type="SAM" id="MobiDB-lite"/>
    </source>
</evidence>
<feature type="region of interest" description="Disordered" evidence="1">
    <location>
        <begin position="79"/>
        <end position="98"/>
    </location>
</feature>